<dbReference type="OrthoDB" id="674225at2"/>
<dbReference type="RefSeq" id="WP_073076978.1">
    <property type="nucleotide sequence ID" value="NZ_FRBL01000001.1"/>
</dbReference>
<gene>
    <name evidence="1" type="ORF">SAMN05444266_10196</name>
</gene>
<evidence type="ECO:0000313" key="1">
    <source>
        <dbReference type="EMBL" id="SHK77464.1"/>
    </source>
</evidence>
<name>A0A1M6V7V7_9BACT</name>
<sequence>MGTFNRLRITIICPDCGGVQEAYIQYKFGSTWQYTYKIGDTITWGGNNHGKPELKKVKAYGIIESTTCIFCEKNNIPEEYDIVIENNIIQSVQPMDSYEDYMQEITGGNYLTL</sequence>
<proteinExistence type="predicted"/>
<dbReference type="STRING" id="1419482.SAMN05444266_10196"/>
<reference evidence="1 2" key="1">
    <citation type="submission" date="2016-11" db="EMBL/GenBank/DDBJ databases">
        <authorList>
            <person name="Jaros S."/>
            <person name="Januszkiewicz K."/>
            <person name="Wedrychowicz H."/>
        </authorList>
    </citation>
    <scope>NUCLEOTIDE SEQUENCE [LARGE SCALE GENOMIC DNA]</scope>
    <source>
        <strain evidence="1 2">DSM 27406</strain>
    </source>
</reference>
<dbReference type="Proteomes" id="UP000184420">
    <property type="component" value="Unassembled WGS sequence"/>
</dbReference>
<accession>A0A1M6V7V7</accession>
<protein>
    <submittedName>
        <fullName evidence="1">Uncharacterized protein</fullName>
    </submittedName>
</protein>
<dbReference type="EMBL" id="FRBL01000001">
    <property type="protein sequence ID" value="SHK77464.1"/>
    <property type="molecule type" value="Genomic_DNA"/>
</dbReference>
<keyword evidence="2" id="KW-1185">Reference proteome</keyword>
<dbReference type="AlphaFoldDB" id="A0A1M6V7V7"/>
<evidence type="ECO:0000313" key="2">
    <source>
        <dbReference type="Proteomes" id="UP000184420"/>
    </source>
</evidence>
<organism evidence="1 2">
    <name type="scientific">Chitinophaga jiangningensis</name>
    <dbReference type="NCBI Taxonomy" id="1419482"/>
    <lineage>
        <taxon>Bacteria</taxon>
        <taxon>Pseudomonadati</taxon>
        <taxon>Bacteroidota</taxon>
        <taxon>Chitinophagia</taxon>
        <taxon>Chitinophagales</taxon>
        <taxon>Chitinophagaceae</taxon>
        <taxon>Chitinophaga</taxon>
    </lineage>
</organism>